<evidence type="ECO:0000256" key="2">
    <source>
        <dbReference type="ARBA" id="ARBA00007225"/>
    </source>
</evidence>
<dbReference type="InterPro" id="IPR005322">
    <property type="entry name" value="Peptidase_C69"/>
</dbReference>
<proteinExistence type="inferred from homology"/>
<organism evidence="8 9">
    <name type="scientific">Aquella oligotrophica</name>
    <dbReference type="NCBI Taxonomy" id="2067065"/>
    <lineage>
        <taxon>Bacteria</taxon>
        <taxon>Pseudomonadati</taxon>
        <taxon>Pseudomonadota</taxon>
        <taxon>Betaproteobacteria</taxon>
        <taxon>Neisseriales</taxon>
        <taxon>Neisseriaceae</taxon>
        <taxon>Aquella</taxon>
    </lineage>
</organism>
<keyword evidence="9" id="KW-1185">Reference proteome</keyword>
<gene>
    <name evidence="8" type="ORF">CUN60_06720</name>
</gene>
<dbReference type="EMBL" id="CP024847">
    <property type="protein sequence ID" value="AUR52004.1"/>
    <property type="molecule type" value="Genomic_DNA"/>
</dbReference>
<accession>A0A2I7N6B1</accession>
<dbReference type="Gene3D" id="3.60.60.10">
    <property type="entry name" value="Penicillin V Acylase, Chain A"/>
    <property type="match status" value="1"/>
</dbReference>
<protein>
    <recommendedName>
        <fullName evidence="6">Dipeptidase</fullName>
        <ecNumber evidence="6">3.4.-.-</ecNumber>
    </recommendedName>
</protein>
<evidence type="ECO:0000256" key="7">
    <source>
        <dbReference type="SAM" id="SignalP"/>
    </source>
</evidence>
<name>A0A2I7N6B1_9NEIS</name>
<comment type="similarity">
    <text evidence="2 6">Belongs to the peptidase C69 family.</text>
</comment>
<evidence type="ECO:0000256" key="5">
    <source>
        <dbReference type="ARBA" id="ARBA00022997"/>
    </source>
</evidence>
<dbReference type="OrthoDB" id="5147328at2"/>
<evidence type="ECO:0000256" key="6">
    <source>
        <dbReference type="RuleBase" id="RU364089"/>
    </source>
</evidence>
<dbReference type="KEGG" id="nba:CUN60_06720"/>
<feature type="signal peptide" evidence="7">
    <location>
        <begin position="1"/>
        <end position="21"/>
    </location>
</feature>
<dbReference type="NCBIfam" id="NF033678">
    <property type="entry name" value="C69_fam_dipept"/>
    <property type="match status" value="1"/>
</dbReference>
<dbReference type="AlphaFoldDB" id="A0A2I7N6B1"/>
<evidence type="ECO:0000256" key="3">
    <source>
        <dbReference type="ARBA" id="ARBA00022670"/>
    </source>
</evidence>
<keyword evidence="5 6" id="KW-0224">Dipeptidase</keyword>
<dbReference type="GO" id="GO:0070004">
    <property type="term" value="F:cysteine-type exopeptidase activity"/>
    <property type="evidence" value="ECO:0007669"/>
    <property type="project" value="InterPro"/>
</dbReference>
<evidence type="ECO:0000313" key="9">
    <source>
        <dbReference type="Proteomes" id="UP000236655"/>
    </source>
</evidence>
<keyword evidence="7" id="KW-0732">Signal</keyword>
<feature type="chain" id="PRO_5014387227" description="Dipeptidase" evidence="7">
    <location>
        <begin position="22"/>
        <end position="523"/>
    </location>
</feature>
<dbReference type="Proteomes" id="UP000236655">
    <property type="component" value="Chromosome"/>
</dbReference>
<keyword evidence="4 6" id="KW-0378">Hydrolase</keyword>
<dbReference type="GO" id="GO:0016805">
    <property type="term" value="F:dipeptidase activity"/>
    <property type="evidence" value="ECO:0007669"/>
    <property type="project" value="UniProtKB-KW"/>
</dbReference>
<dbReference type="GO" id="GO:0006508">
    <property type="term" value="P:proteolysis"/>
    <property type="evidence" value="ECO:0007669"/>
    <property type="project" value="UniProtKB-KW"/>
</dbReference>
<sequence length="523" mass="58207">MKVKLLTSLCIGTLITGSALACTTILVGNNATTDGSIIVARNDDTSNALKTFAIMNHPQTINSSGKLYRSNANNFTYPLPAISLAYTALPRSFSKSKPNFSMEEVGINESGVAISATETIFNSANALKIDPYLEESGINEDSIPSIILQSAHSAREGIMLLGSIIEKQGAAEGFGVAISDKTDGTWYLETASGHRWVAWRLPNDSFFVSANQGRTQKVNLRDANNFMGSGDLIKFAVDNDLYSPKSRGFWGWLTGSSEVNPEESFNFFKVYVENGEHDKTYNYPRIESLEQLYTGASYTVGDGLFPVWETPTKKLSVADVAAGLRLHYQGTEYDPYTTQNPKAPYRPASVMRAIFSHITQIRPNLPDDIGYVEYVAVGMPDLSIYIPFYRGLPEIPPSYQTAVDGAPDNTSEYWKYRKLQALVMQNYPKYAPMVHEQFNQFESEMFVKQAAVEETYLKLYEMDPKQADKLLQQFTEILISQADVLVSNLTKKIANDLKMNNLSNADYAKLIDKTEKEYHYGGA</sequence>
<dbReference type="PANTHER" id="PTHR12994:SF17">
    <property type="entry name" value="LD30995P"/>
    <property type="match status" value="1"/>
</dbReference>
<evidence type="ECO:0000256" key="1">
    <source>
        <dbReference type="ARBA" id="ARBA00001670"/>
    </source>
</evidence>
<keyword evidence="3 6" id="KW-0645">Protease</keyword>
<dbReference type="PANTHER" id="PTHR12994">
    <property type="entry name" value="SECERNIN"/>
    <property type="match status" value="1"/>
</dbReference>
<dbReference type="PROSITE" id="PS51257">
    <property type="entry name" value="PROKAR_LIPOPROTEIN"/>
    <property type="match status" value="1"/>
</dbReference>
<dbReference type="RefSeq" id="WP_102951300.1">
    <property type="nucleotide sequence ID" value="NZ_CP024847.1"/>
</dbReference>
<evidence type="ECO:0000313" key="8">
    <source>
        <dbReference type="EMBL" id="AUR52004.1"/>
    </source>
</evidence>
<dbReference type="EC" id="3.4.-.-" evidence="6"/>
<reference evidence="9" key="1">
    <citation type="submission" date="2017-11" db="EMBL/GenBank/DDBJ databases">
        <authorList>
            <person name="Chan K.G."/>
            <person name="Lee L.S."/>
        </authorList>
    </citation>
    <scope>NUCLEOTIDE SEQUENCE [LARGE SCALE GENOMIC DNA]</scope>
    <source>
        <strain evidence="9">DSM 100970</strain>
    </source>
</reference>
<dbReference type="Pfam" id="PF03577">
    <property type="entry name" value="Peptidase_C69"/>
    <property type="match status" value="1"/>
</dbReference>
<dbReference type="InterPro" id="IPR047804">
    <property type="entry name" value="C69_dipept_A-like"/>
</dbReference>
<comment type="catalytic activity">
    <reaction evidence="1">
        <text>an L-aminoacyl-L-amino acid + H2O = 2 an L-alpha-amino acid</text>
        <dbReference type="Rhea" id="RHEA:48940"/>
        <dbReference type="ChEBI" id="CHEBI:15377"/>
        <dbReference type="ChEBI" id="CHEBI:59869"/>
        <dbReference type="ChEBI" id="CHEBI:77460"/>
        <dbReference type="EC" id="3.4.13.19"/>
    </reaction>
</comment>
<evidence type="ECO:0000256" key="4">
    <source>
        <dbReference type="ARBA" id="ARBA00022801"/>
    </source>
</evidence>